<protein>
    <submittedName>
        <fullName evidence="2">Uncharacterized protein</fullName>
    </submittedName>
</protein>
<evidence type="ECO:0000256" key="1">
    <source>
        <dbReference type="SAM" id="Phobius"/>
    </source>
</evidence>
<evidence type="ECO:0000313" key="3">
    <source>
        <dbReference type="Proteomes" id="UP000186228"/>
    </source>
</evidence>
<dbReference type="Proteomes" id="UP000186228">
    <property type="component" value="Unassembled WGS sequence"/>
</dbReference>
<accession>A0A1C3WH29</accession>
<organism evidence="2 3">
    <name type="scientific">Rhizobium hainanense</name>
    <dbReference type="NCBI Taxonomy" id="52131"/>
    <lineage>
        <taxon>Bacteria</taxon>
        <taxon>Pseudomonadati</taxon>
        <taxon>Pseudomonadota</taxon>
        <taxon>Alphaproteobacteria</taxon>
        <taxon>Hyphomicrobiales</taxon>
        <taxon>Rhizobiaceae</taxon>
        <taxon>Rhizobium/Agrobacterium group</taxon>
        <taxon>Rhizobium</taxon>
    </lineage>
</organism>
<keyword evidence="1" id="KW-0472">Membrane</keyword>
<dbReference type="RefSeq" id="WP_143525599.1">
    <property type="nucleotide sequence ID" value="NZ_FMAC01000019.1"/>
</dbReference>
<keyword evidence="1" id="KW-0812">Transmembrane</keyword>
<feature type="transmembrane region" description="Helical" evidence="1">
    <location>
        <begin position="173"/>
        <end position="191"/>
    </location>
</feature>
<proteinExistence type="predicted"/>
<evidence type="ECO:0000313" key="2">
    <source>
        <dbReference type="EMBL" id="SCB39357.1"/>
    </source>
</evidence>
<sequence>MSENTSGNTKPELQAKMAAANKRGQLLMFVWGVSLLVAIAAWVLFHYELQSVACYFRDNSFLRDIWPPNATALLQMPSLHYSERDQCTFFGVRSITSLTLLVGFIILFAWTGKELRSFRIKKFPLIFPALLIGFAIFFMWLDKFDDYHGLHASFGFHPNDSIDAAIIKSLLRIYFYYWLLFCSLLSLILYFPPKPASKSPSPTS</sequence>
<keyword evidence="1" id="KW-1133">Transmembrane helix</keyword>
<dbReference type="AlphaFoldDB" id="A0A1C3WH29"/>
<dbReference type="STRING" id="52131.GA0061100_11938"/>
<feature type="transmembrane region" description="Helical" evidence="1">
    <location>
        <begin position="123"/>
        <end position="141"/>
    </location>
</feature>
<dbReference type="EMBL" id="FMAC01000019">
    <property type="protein sequence ID" value="SCB39357.1"/>
    <property type="molecule type" value="Genomic_DNA"/>
</dbReference>
<name>A0A1C3WH29_9HYPH</name>
<feature type="transmembrane region" description="Helical" evidence="1">
    <location>
        <begin position="90"/>
        <end position="111"/>
    </location>
</feature>
<reference evidence="3" key="1">
    <citation type="submission" date="2016-08" db="EMBL/GenBank/DDBJ databases">
        <authorList>
            <person name="Varghese N."/>
            <person name="Submissions Spin"/>
        </authorList>
    </citation>
    <scope>NUCLEOTIDE SEQUENCE [LARGE SCALE GENOMIC DNA]</scope>
    <source>
        <strain evidence="3">CCBAU 57015</strain>
    </source>
</reference>
<feature type="transmembrane region" description="Helical" evidence="1">
    <location>
        <begin position="26"/>
        <end position="45"/>
    </location>
</feature>
<dbReference type="OrthoDB" id="9921827at2"/>
<keyword evidence="3" id="KW-1185">Reference proteome</keyword>
<gene>
    <name evidence="2" type="ORF">GA0061100_11938</name>
</gene>